<gene>
    <name evidence="2" type="ORF">ACFP57_05680</name>
</gene>
<evidence type="ECO:0000256" key="1">
    <source>
        <dbReference type="SAM" id="Phobius"/>
    </source>
</evidence>
<accession>A0ABW1WZ33</accession>
<keyword evidence="3" id="KW-1185">Reference proteome</keyword>
<dbReference type="InterPro" id="IPR025338">
    <property type="entry name" value="DUF4244"/>
</dbReference>
<feature type="transmembrane region" description="Helical" evidence="1">
    <location>
        <begin position="47"/>
        <end position="66"/>
    </location>
</feature>
<sequence>MNSIPVAEVVSTEWADTVAPVTTPTKGQIRKARAASLAQRGMVTAEYAVGILAAIALALVLVKVFNDNEFFTELLKQVTALIGQMSKKLG</sequence>
<reference evidence="3" key="1">
    <citation type="journal article" date="2019" name="Int. J. Syst. Evol. Microbiol.">
        <title>The Global Catalogue of Microorganisms (GCM) 10K type strain sequencing project: providing services to taxonomists for standard genome sequencing and annotation.</title>
        <authorList>
            <consortium name="The Broad Institute Genomics Platform"/>
            <consortium name="The Broad Institute Genome Sequencing Center for Infectious Disease"/>
            <person name="Wu L."/>
            <person name="Ma J."/>
        </authorList>
    </citation>
    <scope>NUCLEOTIDE SEQUENCE [LARGE SCALE GENOMIC DNA]</scope>
    <source>
        <strain evidence="3">CGMCC 1.15277</strain>
    </source>
</reference>
<dbReference type="Pfam" id="PF14029">
    <property type="entry name" value="DUF4244"/>
    <property type="match status" value="1"/>
</dbReference>
<organism evidence="2 3">
    <name type="scientific">Luteococcus sanguinis</name>
    <dbReference type="NCBI Taxonomy" id="174038"/>
    <lineage>
        <taxon>Bacteria</taxon>
        <taxon>Bacillati</taxon>
        <taxon>Actinomycetota</taxon>
        <taxon>Actinomycetes</taxon>
        <taxon>Propionibacteriales</taxon>
        <taxon>Propionibacteriaceae</taxon>
        <taxon>Luteococcus</taxon>
    </lineage>
</organism>
<evidence type="ECO:0000313" key="3">
    <source>
        <dbReference type="Proteomes" id="UP001596266"/>
    </source>
</evidence>
<protein>
    <submittedName>
        <fullName evidence="2">DUF4244 domain-containing protein</fullName>
    </submittedName>
</protein>
<keyword evidence="1" id="KW-1133">Transmembrane helix</keyword>
<dbReference type="EMBL" id="JBHSUA010000009">
    <property type="protein sequence ID" value="MFC6396479.1"/>
    <property type="molecule type" value="Genomic_DNA"/>
</dbReference>
<evidence type="ECO:0000313" key="2">
    <source>
        <dbReference type="EMBL" id="MFC6396479.1"/>
    </source>
</evidence>
<dbReference type="RefSeq" id="WP_343884881.1">
    <property type="nucleotide sequence ID" value="NZ_BAAAKI010000004.1"/>
</dbReference>
<name>A0ABW1WZ33_9ACTN</name>
<keyword evidence="1" id="KW-0812">Transmembrane</keyword>
<comment type="caution">
    <text evidence="2">The sequence shown here is derived from an EMBL/GenBank/DDBJ whole genome shotgun (WGS) entry which is preliminary data.</text>
</comment>
<dbReference type="Proteomes" id="UP001596266">
    <property type="component" value="Unassembled WGS sequence"/>
</dbReference>
<proteinExistence type="predicted"/>
<keyword evidence="1" id="KW-0472">Membrane</keyword>